<organism evidence="1 2">
    <name type="scientific">Phyllosticta capitalensis</name>
    <dbReference type="NCBI Taxonomy" id="121624"/>
    <lineage>
        <taxon>Eukaryota</taxon>
        <taxon>Fungi</taxon>
        <taxon>Dikarya</taxon>
        <taxon>Ascomycota</taxon>
        <taxon>Pezizomycotina</taxon>
        <taxon>Dothideomycetes</taxon>
        <taxon>Dothideomycetes incertae sedis</taxon>
        <taxon>Botryosphaeriales</taxon>
        <taxon>Phyllostictaceae</taxon>
        <taxon>Phyllosticta</taxon>
    </lineage>
</organism>
<keyword evidence="2" id="KW-1185">Reference proteome</keyword>
<evidence type="ECO:0000313" key="1">
    <source>
        <dbReference type="EMBL" id="KAK8234042.1"/>
    </source>
</evidence>
<proteinExistence type="predicted"/>
<gene>
    <name evidence="1" type="ORF">HDK90DRAFT_534681</name>
</gene>
<protein>
    <submittedName>
        <fullName evidence="1">Uncharacterized protein</fullName>
    </submittedName>
</protein>
<dbReference type="Proteomes" id="UP001492380">
    <property type="component" value="Unassembled WGS sequence"/>
</dbReference>
<accession>A0ABR1YPA2</accession>
<evidence type="ECO:0000313" key="2">
    <source>
        <dbReference type="Proteomes" id="UP001492380"/>
    </source>
</evidence>
<reference evidence="1 2" key="1">
    <citation type="submission" date="2024-04" db="EMBL/GenBank/DDBJ databases">
        <title>Phyllosticta paracitricarpa is synonymous to the EU quarantine fungus P. citricarpa based on phylogenomic analyses.</title>
        <authorList>
            <consortium name="Lawrence Berkeley National Laboratory"/>
            <person name="Van Ingen-Buijs V.A."/>
            <person name="Van Westerhoven A.C."/>
            <person name="Haridas S."/>
            <person name="Skiadas P."/>
            <person name="Martin F."/>
            <person name="Groenewald J.Z."/>
            <person name="Crous P.W."/>
            <person name="Seidl M.F."/>
        </authorList>
    </citation>
    <scope>NUCLEOTIDE SEQUENCE [LARGE SCALE GENOMIC DNA]</scope>
    <source>
        <strain evidence="1 2">CBS 123374</strain>
    </source>
</reference>
<comment type="caution">
    <text evidence="1">The sequence shown here is derived from an EMBL/GenBank/DDBJ whole genome shotgun (WGS) entry which is preliminary data.</text>
</comment>
<dbReference type="EMBL" id="JBBWRZ010000006">
    <property type="protein sequence ID" value="KAK8234042.1"/>
    <property type="molecule type" value="Genomic_DNA"/>
</dbReference>
<name>A0ABR1YPA2_9PEZI</name>
<sequence length="159" mass="17773">MNTFLWTAISNPQENLGRTFEWLCEQARSASSAGNHEEGYRQARRLLLEPQLGDFLQANCHLLLTSSDDKASVHGEEAVALYQKLIDKGGPGAPLGYYNDLLAEARRLLERARAREAEERQRWAGMTDSQVTKAKVEEILDQLKKDDGEAGPEGEEDAQ</sequence>